<dbReference type="SUPFAM" id="SSF88659">
    <property type="entry name" value="Sigma3 and sigma4 domains of RNA polymerase sigma factors"/>
    <property type="match status" value="1"/>
</dbReference>
<dbReference type="NCBIfam" id="TIGR02937">
    <property type="entry name" value="sigma70-ECF"/>
    <property type="match status" value="1"/>
</dbReference>
<gene>
    <name evidence="8" type="ORF">MD483_10270</name>
</gene>
<reference evidence="8" key="1">
    <citation type="submission" date="2022-02" db="EMBL/GenBank/DDBJ databases">
        <title>Vibrio sp. nov., a new bacterium isolated from Bohai sea, China.</title>
        <authorList>
            <person name="Yuan Y."/>
        </authorList>
    </citation>
    <scope>NUCLEOTIDE SEQUENCE</scope>
    <source>
        <strain evidence="8">DBSS07</strain>
    </source>
</reference>
<evidence type="ECO:0000259" key="7">
    <source>
        <dbReference type="Pfam" id="PF04545"/>
    </source>
</evidence>
<protein>
    <submittedName>
        <fullName evidence="8">Sigma-70 family RNA polymerase sigma factor</fullName>
    </submittedName>
</protein>
<evidence type="ECO:0000256" key="5">
    <source>
        <dbReference type="ARBA" id="ARBA00023163"/>
    </source>
</evidence>
<dbReference type="Gene3D" id="1.10.1740.10">
    <property type="match status" value="1"/>
</dbReference>
<keyword evidence="4" id="KW-0238">DNA-binding</keyword>
<proteinExistence type="inferred from homology"/>
<feature type="domain" description="RNA polymerase sigma-70 region 2" evidence="6">
    <location>
        <begin position="44"/>
        <end position="107"/>
    </location>
</feature>
<keyword evidence="5" id="KW-0804">Transcription</keyword>
<dbReference type="PANTHER" id="PTHR43133">
    <property type="entry name" value="RNA POLYMERASE ECF-TYPE SIGMA FACTO"/>
    <property type="match status" value="1"/>
</dbReference>
<evidence type="ECO:0000259" key="6">
    <source>
        <dbReference type="Pfam" id="PF04542"/>
    </source>
</evidence>
<dbReference type="InterPro" id="IPR014284">
    <property type="entry name" value="RNA_pol_sigma-70_dom"/>
</dbReference>
<dbReference type="InterPro" id="IPR039425">
    <property type="entry name" value="RNA_pol_sigma-70-like"/>
</dbReference>
<dbReference type="GO" id="GO:0003677">
    <property type="term" value="F:DNA binding"/>
    <property type="evidence" value="ECO:0007669"/>
    <property type="project" value="UniProtKB-KW"/>
</dbReference>
<dbReference type="InterPro" id="IPR007627">
    <property type="entry name" value="RNA_pol_sigma70_r2"/>
</dbReference>
<dbReference type="NCBIfam" id="NF009178">
    <property type="entry name" value="PRK12526.1"/>
    <property type="match status" value="1"/>
</dbReference>
<keyword evidence="3" id="KW-0731">Sigma factor</keyword>
<dbReference type="GO" id="GO:0006352">
    <property type="term" value="P:DNA-templated transcription initiation"/>
    <property type="evidence" value="ECO:0007669"/>
    <property type="project" value="InterPro"/>
</dbReference>
<keyword evidence="2" id="KW-0805">Transcription regulation</keyword>
<evidence type="ECO:0000313" key="8">
    <source>
        <dbReference type="EMBL" id="MCW8334208.1"/>
    </source>
</evidence>
<evidence type="ECO:0000256" key="2">
    <source>
        <dbReference type="ARBA" id="ARBA00023015"/>
    </source>
</evidence>
<dbReference type="GO" id="GO:0016987">
    <property type="term" value="F:sigma factor activity"/>
    <property type="evidence" value="ECO:0007669"/>
    <property type="project" value="UniProtKB-KW"/>
</dbReference>
<name>A0A9X3CEB6_9VIBR</name>
<keyword evidence="9" id="KW-1185">Reference proteome</keyword>
<comment type="caution">
    <text evidence="8">The sequence shown here is derived from an EMBL/GenBank/DDBJ whole genome shotgun (WGS) entry which is preliminary data.</text>
</comment>
<evidence type="ECO:0000256" key="3">
    <source>
        <dbReference type="ARBA" id="ARBA00023082"/>
    </source>
</evidence>
<dbReference type="InterPro" id="IPR013324">
    <property type="entry name" value="RNA_pol_sigma_r3/r4-like"/>
</dbReference>
<organism evidence="8 9">
    <name type="scientific">Vibrio paucivorans</name>
    <dbReference type="NCBI Taxonomy" id="2829489"/>
    <lineage>
        <taxon>Bacteria</taxon>
        <taxon>Pseudomonadati</taxon>
        <taxon>Pseudomonadota</taxon>
        <taxon>Gammaproteobacteria</taxon>
        <taxon>Vibrionales</taxon>
        <taxon>Vibrionaceae</taxon>
        <taxon>Vibrio</taxon>
    </lineage>
</organism>
<dbReference type="AlphaFoldDB" id="A0A9X3CEB6"/>
<dbReference type="InterPro" id="IPR036388">
    <property type="entry name" value="WH-like_DNA-bd_sf"/>
</dbReference>
<evidence type="ECO:0000256" key="1">
    <source>
        <dbReference type="ARBA" id="ARBA00010641"/>
    </source>
</evidence>
<dbReference type="InterPro" id="IPR013325">
    <property type="entry name" value="RNA_pol_sigma_r2"/>
</dbReference>
<evidence type="ECO:0000256" key="4">
    <source>
        <dbReference type="ARBA" id="ARBA00023125"/>
    </source>
</evidence>
<dbReference type="Pfam" id="PF04542">
    <property type="entry name" value="Sigma70_r2"/>
    <property type="match status" value="1"/>
</dbReference>
<evidence type="ECO:0000313" key="9">
    <source>
        <dbReference type="Proteomes" id="UP001155586"/>
    </source>
</evidence>
<dbReference type="Gene3D" id="1.10.10.10">
    <property type="entry name" value="Winged helix-like DNA-binding domain superfamily/Winged helix DNA-binding domain"/>
    <property type="match status" value="1"/>
</dbReference>
<dbReference type="Proteomes" id="UP001155586">
    <property type="component" value="Unassembled WGS sequence"/>
</dbReference>
<feature type="domain" description="RNA polymerase sigma-70 region 4" evidence="7">
    <location>
        <begin position="150"/>
        <end position="197"/>
    </location>
</feature>
<dbReference type="Pfam" id="PF04545">
    <property type="entry name" value="Sigma70_r4"/>
    <property type="match status" value="1"/>
</dbReference>
<comment type="similarity">
    <text evidence="1">Belongs to the sigma-70 factor family. ECF subfamily.</text>
</comment>
<dbReference type="InterPro" id="IPR007630">
    <property type="entry name" value="RNA_pol_sigma70_r4"/>
</dbReference>
<dbReference type="SUPFAM" id="SSF88946">
    <property type="entry name" value="Sigma2 domain of RNA polymerase sigma factors"/>
    <property type="match status" value="1"/>
</dbReference>
<accession>A0A9X3CEB6</accession>
<sequence>MNRETSQKERAISPDPQITQQLEEWMELVASQRDKHAFTSLFQFFAPKIKRFGFNKLGSEFAANELIQETMTSVWKKAHLFDSSKGAATTWVYTVMRNACFDMLRKIQAKPEQNLADDLWPIDSVSDEATNDGNTFKDHLMSKEMLRYVDGLPPAQKTVVKGVYYQELSQEQLAQQLGVPLGTVKSRLRLALAKLKQQMGEQFHD</sequence>
<dbReference type="CDD" id="cd06171">
    <property type="entry name" value="Sigma70_r4"/>
    <property type="match status" value="1"/>
</dbReference>
<dbReference type="EMBL" id="JAKRRX010000049">
    <property type="protein sequence ID" value="MCW8334208.1"/>
    <property type="molecule type" value="Genomic_DNA"/>
</dbReference>
<dbReference type="PANTHER" id="PTHR43133:SF62">
    <property type="entry name" value="RNA POLYMERASE SIGMA FACTOR SIGZ"/>
    <property type="match status" value="1"/>
</dbReference>